<keyword evidence="1" id="KW-0812">Transmembrane</keyword>
<keyword evidence="1" id="KW-0472">Membrane</keyword>
<gene>
    <name evidence="2" type="ORF">HMN09_00536900</name>
</gene>
<feature type="transmembrane region" description="Helical" evidence="1">
    <location>
        <begin position="12"/>
        <end position="31"/>
    </location>
</feature>
<accession>A0A8H6TBP5</accession>
<sequence length="215" mass="24309">MSFSSVGRTKVAAHLFLLLLNIIVLALSTRVNLYQDFFCTPILDFGDETAYVPAPVVADRFPFILSIITFVVLGLMTLVDFCSNNSYTGRAQFEIGVFSILSIFWMAFNAFSSSRWSSVPLSCGGIPSEYPDVLQWCHELTALRVLVWFEWLTFFFTLVLTLRYAITESNRGNKHIFKMPLSRYDPSLRSDAANNNLAVDYGYGHNDFSAYGKLN</sequence>
<dbReference type="Proteomes" id="UP000613580">
    <property type="component" value="Unassembled WGS sequence"/>
</dbReference>
<dbReference type="OrthoDB" id="2793550at2759"/>
<keyword evidence="1" id="KW-1133">Transmembrane helix</keyword>
<evidence type="ECO:0000313" key="2">
    <source>
        <dbReference type="EMBL" id="KAF7313796.1"/>
    </source>
</evidence>
<feature type="transmembrane region" description="Helical" evidence="1">
    <location>
        <begin position="61"/>
        <end position="81"/>
    </location>
</feature>
<keyword evidence="3" id="KW-1185">Reference proteome</keyword>
<feature type="transmembrane region" description="Helical" evidence="1">
    <location>
        <begin position="93"/>
        <end position="111"/>
    </location>
</feature>
<comment type="caution">
    <text evidence="2">The sequence shown here is derived from an EMBL/GenBank/DDBJ whole genome shotgun (WGS) entry which is preliminary data.</text>
</comment>
<evidence type="ECO:0000256" key="1">
    <source>
        <dbReference type="SAM" id="Phobius"/>
    </source>
</evidence>
<dbReference type="AlphaFoldDB" id="A0A8H6TBP5"/>
<proteinExistence type="predicted"/>
<evidence type="ECO:0000313" key="3">
    <source>
        <dbReference type="Proteomes" id="UP000613580"/>
    </source>
</evidence>
<feature type="transmembrane region" description="Helical" evidence="1">
    <location>
        <begin position="145"/>
        <end position="166"/>
    </location>
</feature>
<dbReference type="EMBL" id="JACAZE010000006">
    <property type="protein sequence ID" value="KAF7313796.1"/>
    <property type="molecule type" value="Genomic_DNA"/>
</dbReference>
<name>A0A8H6TBP5_MYCCL</name>
<reference evidence="2" key="1">
    <citation type="submission" date="2020-05" db="EMBL/GenBank/DDBJ databases">
        <title>Mycena genomes resolve the evolution of fungal bioluminescence.</title>
        <authorList>
            <person name="Tsai I.J."/>
        </authorList>
    </citation>
    <scope>NUCLEOTIDE SEQUENCE</scope>
    <source>
        <strain evidence="2">110903Hualien_Pintung</strain>
    </source>
</reference>
<evidence type="ECO:0008006" key="4">
    <source>
        <dbReference type="Google" id="ProtNLM"/>
    </source>
</evidence>
<protein>
    <recommendedName>
        <fullName evidence="4">MARVEL domain-containing protein</fullName>
    </recommendedName>
</protein>
<organism evidence="2 3">
    <name type="scientific">Mycena chlorophos</name>
    <name type="common">Agaric fungus</name>
    <name type="synonym">Agaricus chlorophos</name>
    <dbReference type="NCBI Taxonomy" id="658473"/>
    <lineage>
        <taxon>Eukaryota</taxon>
        <taxon>Fungi</taxon>
        <taxon>Dikarya</taxon>
        <taxon>Basidiomycota</taxon>
        <taxon>Agaricomycotina</taxon>
        <taxon>Agaricomycetes</taxon>
        <taxon>Agaricomycetidae</taxon>
        <taxon>Agaricales</taxon>
        <taxon>Marasmiineae</taxon>
        <taxon>Mycenaceae</taxon>
        <taxon>Mycena</taxon>
    </lineage>
</organism>